<dbReference type="Pfam" id="PF03178">
    <property type="entry name" value="CPSF_A"/>
    <property type="match status" value="1"/>
</dbReference>
<evidence type="ECO:0000256" key="3">
    <source>
        <dbReference type="SAM" id="MobiDB-lite"/>
    </source>
</evidence>
<gene>
    <name evidence="7" type="ORF">FEM48_Zijuj12G0077300</name>
</gene>
<sequence length="1427" mass="156745">MAVSEEECSSAKSRSSSSASSSNHYLAKCVLRGSVVLQVVYGHIRSPSSLDVVFGKENSIELVIIGEDGIVQSVSEQPVFGTIKDLAILPWNDKFRSRNPQMLGKDLLIVISDSGKLSFLSFSNEMHRFFPVTQVQLSNPGNSRNQLGRMLAVDSSGCFIAASAYENRLAMFSVSVSAGSDIIDKVEILASYDRFCAAKIMYPSENEADVITARSVHKNSISGTIWSMCFISKDPNQPSKGHDPVLAILLNRRGALLTELLLLGWNIRDHSICILSQYVEAGPFAYDVAEVPHCYGFAIIFRVGDALIMNLRDAHAPCCVYRTNLNFSPNAVEEQNFVEESCRVHDVDDEGLFNVAACALLELRDYDPMCIDADSDNVNSTYKRACAWSWEPGNAKNPRMIFCVDTGEFFLMELYIDSDGLKVQQSDCLYKGLPCKAVLWVEGGYVASLVEMGDGMVLKLENERLVYSNPIQNISPILDMSVVNWHDEKQDQMFACCGVVPEGSLRIIRSGISVEKLLKTAPIYQGITGTWTVRMKVSDSYHSFLVLSFVEETRVLSVGLSFIDVTDSVGFQPDVCTLACGLVNDGLLVQIHQHAVRLCLPTQVAHSEGIPLPSPVCTSWFPDGMGINLGAVGDNLIVVSTSSPCFLFILGVRLLSAFHYEIYEMQHLRLHYELSCVSIPPKCFERKHTNPPLNLVDKSCVSALPSEVDISKCFVVGTHKPSVEVLSFDSDKGLRLLAVGTIELTNTLGTAISGCVPQDVRLVLVDRFYVLSGLRNGMLLRFEWPITSTMSSSATPGRNPACSLLANAEAANLTISASNAFGLQRFDVQLSEKTNYNFPITLQLIAIRRIGITPVFLVPLSDSLDADIITLSDRPWLLHTAKHSLSYTSISFQSSTHVTPVCSVECPKGILFVAENSLNLQSHTVHRIVEMGQSKRLNVQKFSLEGTPRKVLYHSESKLLIVMRTELNNDTCSSDICCVNPLSGTVLSSFKLDLGETGKSMQLVRVGNEQVLIVGTSRSSGPAIMPSGEAESTKGRLIVLCLEHMQNSDSGSTTLGSKAGSSSQRASPFREIVGYATEQLSSSSLCSSPDDNASCDGIKLEETESWQLRLSCSVIWPGMVLAICPYLDRYFLASAGNAFFVCGFPSDNCQKFRKLAVGRTRFMITSLTAHYTRIAVGDCRDGILFYSYNEEARKLEQLYCDPSQRLVADCILMDVDTAVVSDRKGSIAVLSCSDRLEDNASPECNLAVSCAYYMGEIAMSIRKGTGQAKGQLYDCLKNGDSMGSFSYKLPADDALKGSNENIDSVHNTFVASTLLGSIITFIPLSREEYELLEAVQARLIVHRLTAPILGNDHNEYRSRENQIGVPKILDGDMLAQFLELTNLQQEAILSFPLGTKDTLRSKLKWSSSSIPLNEVVRLLERVHYALS</sequence>
<protein>
    <recommendedName>
        <fullName evidence="9">Splicing factor 3B subunit 3</fullName>
    </recommendedName>
</protein>
<dbReference type="InterPro" id="IPR004871">
    <property type="entry name" value="RSE1/DDB1/CPSF1_C"/>
</dbReference>
<dbReference type="Proteomes" id="UP000813462">
    <property type="component" value="Unassembled WGS sequence"/>
</dbReference>
<dbReference type="InterPro" id="IPR050358">
    <property type="entry name" value="RSE1/DDB1/CFT1"/>
</dbReference>
<dbReference type="Pfam" id="PF23726">
    <property type="entry name" value="Beta-prop_RSE1_2nd"/>
    <property type="match status" value="1"/>
</dbReference>
<evidence type="ECO:0000313" key="8">
    <source>
        <dbReference type="Proteomes" id="UP000813462"/>
    </source>
</evidence>
<feature type="domain" description="RSE1/DDB1/CPSF1 C-terminal" evidence="4">
    <location>
        <begin position="1118"/>
        <end position="1378"/>
    </location>
</feature>
<dbReference type="InterPro" id="IPR018846">
    <property type="entry name" value="Beta-prop_RSE1/DDB1/CPSF1_1st"/>
</dbReference>
<organism evidence="7 8">
    <name type="scientific">Ziziphus jujuba var. spinosa</name>
    <dbReference type="NCBI Taxonomy" id="714518"/>
    <lineage>
        <taxon>Eukaryota</taxon>
        <taxon>Viridiplantae</taxon>
        <taxon>Streptophyta</taxon>
        <taxon>Embryophyta</taxon>
        <taxon>Tracheophyta</taxon>
        <taxon>Spermatophyta</taxon>
        <taxon>Magnoliopsida</taxon>
        <taxon>eudicotyledons</taxon>
        <taxon>Gunneridae</taxon>
        <taxon>Pentapetalae</taxon>
        <taxon>rosids</taxon>
        <taxon>fabids</taxon>
        <taxon>Rosales</taxon>
        <taxon>Rhamnaceae</taxon>
        <taxon>Paliureae</taxon>
        <taxon>Ziziphus</taxon>
    </lineage>
</organism>
<feature type="region of interest" description="Disordered" evidence="3">
    <location>
        <begin position="1"/>
        <end position="20"/>
    </location>
</feature>
<dbReference type="Pfam" id="PF10433">
    <property type="entry name" value="Beta-prop_RSE1_1st"/>
    <property type="match status" value="1"/>
</dbReference>
<accession>A0A978UC18</accession>
<evidence type="ECO:0000256" key="2">
    <source>
        <dbReference type="ARBA" id="ARBA00023242"/>
    </source>
</evidence>
<dbReference type="PANTHER" id="PTHR10644">
    <property type="entry name" value="DNA REPAIR/RNA PROCESSING CPSF FAMILY"/>
    <property type="match status" value="1"/>
</dbReference>
<dbReference type="GO" id="GO:0003676">
    <property type="term" value="F:nucleic acid binding"/>
    <property type="evidence" value="ECO:0007669"/>
    <property type="project" value="InterPro"/>
</dbReference>
<dbReference type="InterPro" id="IPR015943">
    <property type="entry name" value="WD40/YVTN_repeat-like_dom_sf"/>
</dbReference>
<evidence type="ECO:0000259" key="4">
    <source>
        <dbReference type="Pfam" id="PF03178"/>
    </source>
</evidence>
<feature type="domain" description="RSE1/DDB1/CPSF1 first beta-propeller" evidence="5">
    <location>
        <begin position="36"/>
        <end position="465"/>
    </location>
</feature>
<name>A0A978UC18_ZIZJJ</name>
<evidence type="ECO:0000259" key="5">
    <source>
        <dbReference type="Pfam" id="PF10433"/>
    </source>
</evidence>
<dbReference type="Gene3D" id="2.130.10.10">
    <property type="entry name" value="YVTN repeat-like/Quinoprotein amine dehydrogenase"/>
    <property type="match status" value="3"/>
</dbReference>
<comment type="subcellular location">
    <subcellularLocation>
        <location evidence="1">Nucleus</location>
    </subcellularLocation>
</comment>
<reference evidence="7" key="1">
    <citation type="journal article" date="2021" name="Front. Plant Sci.">
        <title>Chromosome-Scale Genome Assembly for Chinese Sour Jujube and Insights Into Its Genome Evolution and Domestication Signature.</title>
        <authorList>
            <person name="Shen L.-Y."/>
            <person name="Luo H."/>
            <person name="Wang X.-L."/>
            <person name="Wang X.-M."/>
            <person name="Qiu X.-J."/>
            <person name="Liu H."/>
            <person name="Zhou S.-S."/>
            <person name="Jia K.-H."/>
            <person name="Nie S."/>
            <person name="Bao Y.-T."/>
            <person name="Zhang R.-G."/>
            <person name="Yun Q.-Z."/>
            <person name="Chai Y.-H."/>
            <person name="Lu J.-Y."/>
            <person name="Li Y."/>
            <person name="Zhao S.-W."/>
            <person name="Mao J.-F."/>
            <person name="Jia S.-G."/>
            <person name="Mao Y.-M."/>
        </authorList>
    </citation>
    <scope>NUCLEOTIDE SEQUENCE</scope>
    <source>
        <strain evidence="7">AT0</strain>
        <tissue evidence="7">Leaf</tissue>
    </source>
</reference>
<feature type="compositionally biased region" description="Low complexity" evidence="3">
    <location>
        <begin position="10"/>
        <end position="20"/>
    </location>
</feature>
<evidence type="ECO:0000259" key="6">
    <source>
        <dbReference type="Pfam" id="PF23726"/>
    </source>
</evidence>
<keyword evidence="2" id="KW-0539">Nucleus</keyword>
<evidence type="ECO:0000313" key="7">
    <source>
        <dbReference type="EMBL" id="KAH7512311.1"/>
    </source>
</evidence>
<evidence type="ECO:0000256" key="1">
    <source>
        <dbReference type="ARBA" id="ARBA00004123"/>
    </source>
</evidence>
<dbReference type="InterPro" id="IPR058543">
    <property type="entry name" value="Beta-prop_RSE1/DDB1/CPSF1_2nd"/>
</dbReference>
<comment type="caution">
    <text evidence="7">The sequence shown here is derived from an EMBL/GenBank/DDBJ whole genome shotgun (WGS) entry which is preliminary data.</text>
</comment>
<feature type="domain" description="RSE1/DDB1/CPSF1 second beta-propeller" evidence="6">
    <location>
        <begin position="525"/>
        <end position="919"/>
    </location>
</feature>
<evidence type="ECO:0008006" key="9">
    <source>
        <dbReference type="Google" id="ProtNLM"/>
    </source>
</evidence>
<dbReference type="GO" id="GO:0005634">
    <property type="term" value="C:nucleus"/>
    <property type="evidence" value="ECO:0007669"/>
    <property type="project" value="UniProtKB-SubCell"/>
</dbReference>
<dbReference type="EMBL" id="JAEACU010000012">
    <property type="protein sequence ID" value="KAH7512311.1"/>
    <property type="molecule type" value="Genomic_DNA"/>
</dbReference>
<proteinExistence type="predicted"/>